<dbReference type="SUPFAM" id="SSF53335">
    <property type="entry name" value="S-adenosyl-L-methionine-dependent methyltransferases"/>
    <property type="match status" value="1"/>
</dbReference>
<protein>
    <recommendedName>
        <fullName evidence="1">Methyltransferase FkbM domain-containing protein</fullName>
    </recommendedName>
</protein>
<dbReference type="Pfam" id="PF05050">
    <property type="entry name" value="Methyltransf_21"/>
    <property type="match status" value="1"/>
</dbReference>
<dbReference type="NCBIfam" id="TIGR01444">
    <property type="entry name" value="fkbM_fam"/>
    <property type="match status" value="1"/>
</dbReference>
<dbReference type="Gene3D" id="3.40.50.150">
    <property type="entry name" value="Vaccinia Virus protein VP39"/>
    <property type="match status" value="1"/>
</dbReference>
<reference evidence="2" key="1">
    <citation type="journal article" date="2020" name="Nature">
        <title>Giant virus diversity and host interactions through global metagenomics.</title>
        <authorList>
            <person name="Schulz F."/>
            <person name="Roux S."/>
            <person name="Paez-Espino D."/>
            <person name="Jungbluth S."/>
            <person name="Walsh D.A."/>
            <person name="Denef V.J."/>
            <person name="McMahon K.D."/>
            <person name="Konstantinidis K.T."/>
            <person name="Eloe-Fadrosh E.A."/>
            <person name="Kyrpides N.C."/>
            <person name="Woyke T."/>
        </authorList>
    </citation>
    <scope>NUCLEOTIDE SEQUENCE</scope>
    <source>
        <strain evidence="2">GVMAG-M-3300023179-99</strain>
    </source>
</reference>
<organism evidence="2">
    <name type="scientific">viral metagenome</name>
    <dbReference type="NCBI Taxonomy" id="1070528"/>
    <lineage>
        <taxon>unclassified sequences</taxon>
        <taxon>metagenomes</taxon>
        <taxon>organismal metagenomes</taxon>
    </lineage>
</organism>
<dbReference type="InterPro" id="IPR029063">
    <property type="entry name" value="SAM-dependent_MTases_sf"/>
</dbReference>
<dbReference type="EMBL" id="MN739948">
    <property type="protein sequence ID" value="QHT79342.1"/>
    <property type="molecule type" value="Genomic_DNA"/>
</dbReference>
<name>A0A6C0HFH4_9ZZZZ</name>
<accession>A0A6C0HFH4</accession>
<feature type="domain" description="Methyltransferase FkbM" evidence="1">
    <location>
        <begin position="90"/>
        <end position="245"/>
    </location>
</feature>
<evidence type="ECO:0000313" key="2">
    <source>
        <dbReference type="EMBL" id="QHT79342.1"/>
    </source>
</evidence>
<dbReference type="InterPro" id="IPR052514">
    <property type="entry name" value="SAM-dependent_MTase"/>
</dbReference>
<dbReference type="PANTHER" id="PTHR34203:SF15">
    <property type="entry name" value="SLL1173 PROTEIN"/>
    <property type="match status" value="1"/>
</dbReference>
<dbReference type="PANTHER" id="PTHR34203">
    <property type="entry name" value="METHYLTRANSFERASE, FKBM FAMILY PROTEIN"/>
    <property type="match status" value="1"/>
</dbReference>
<dbReference type="InterPro" id="IPR006342">
    <property type="entry name" value="FkbM_mtfrase"/>
</dbReference>
<proteinExistence type="predicted"/>
<evidence type="ECO:0000259" key="1">
    <source>
        <dbReference type="Pfam" id="PF05050"/>
    </source>
</evidence>
<sequence length="259" mass="30259">MEHMNLLKTQTEMNKLHHEFYTKPLLNTRDSSIPQITNPDWEYVVVNKFVFVIHKNDTCVSDALRNNQLYEKFFLSFVKQFIDPSKNILDLGANIGTHSIIYSTYTTGIVYSFEPQKMIYDILTENIKLNKSSNVMAFNFGGSDKDDIFYMNAFYDSKENQGAFRICDSSNQAKKLLKIECKHIDSLNLENIGYIKIDVEGHEYQCIKGMLNTIKKYNPVLAIEIHDTSPSRTDILNLLYELNYKNYYKLSHCDYVFIR</sequence>
<dbReference type="AlphaFoldDB" id="A0A6C0HFH4"/>